<feature type="non-terminal residue" evidence="2">
    <location>
        <position position="1"/>
    </location>
</feature>
<reference evidence="2 3" key="1">
    <citation type="submission" date="2021-06" db="EMBL/GenBank/DDBJ databases">
        <title>Caerostris extrusa draft genome.</title>
        <authorList>
            <person name="Kono N."/>
            <person name="Arakawa K."/>
        </authorList>
    </citation>
    <scope>NUCLEOTIDE SEQUENCE [LARGE SCALE GENOMIC DNA]</scope>
</reference>
<sequence length="93" mass="10094">RRRLGICQDFPSVGFHSLVTANPGFVQSERRKSQIGSWGQSLVGALIGPGTGLLFSSAPCFLPQLALMSLAELVQWLQWTLTSFTILVIGSFV</sequence>
<dbReference type="EMBL" id="BPLR01009728">
    <property type="protein sequence ID" value="GIY34127.1"/>
    <property type="molecule type" value="Genomic_DNA"/>
</dbReference>
<organism evidence="2 3">
    <name type="scientific">Caerostris extrusa</name>
    <name type="common">Bark spider</name>
    <name type="synonym">Caerostris bankana</name>
    <dbReference type="NCBI Taxonomy" id="172846"/>
    <lineage>
        <taxon>Eukaryota</taxon>
        <taxon>Metazoa</taxon>
        <taxon>Ecdysozoa</taxon>
        <taxon>Arthropoda</taxon>
        <taxon>Chelicerata</taxon>
        <taxon>Arachnida</taxon>
        <taxon>Araneae</taxon>
        <taxon>Araneomorphae</taxon>
        <taxon>Entelegynae</taxon>
        <taxon>Araneoidea</taxon>
        <taxon>Araneidae</taxon>
        <taxon>Caerostris</taxon>
    </lineage>
</organism>
<accession>A0AAV4SP09</accession>
<keyword evidence="3" id="KW-1185">Reference proteome</keyword>
<protein>
    <submittedName>
        <fullName evidence="2">Uncharacterized protein</fullName>
    </submittedName>
</protein>
<dbReference type="AlphaFoldDB" id="A0AAV4SP09"/>
<gene>
    <name evidence="2" type="ORF">CEXT_64241</name>
</gene>
<name>A0AAV4SP09_CAEEX</name>
<keyword evidence="1" id="KW-0812">Transmembrane</keyword>
<proteinExistence type="predicted"/>
<feature type="transmembrane region" description="Helical" evidence="1">
    <location>
        <begin position="35"/>
        <end position="56"/>
    </location>
</feature>
<comment type="caution">
    <text evidence="2">The sequence shown here is derived from an EMBL/GenBank/DDBJ whole genome shotgun (WGS) entry which is preliminary data.</text>
</comment>
<evidence type="ECO:0000256" key="1">
    <source>
        <dbReference type="SAM" id="Phobius"/>
    </source>
</evidence>
<evidence type="ECO:0000313" key="3">
    <source>
        <dbReference type="Proteomes" id="UP001054945"/>
    </source>
</evidence>
<keyword evidence="1" id="KW-1133">Transmembrane helix</keyword>
<evidence type="ECO:0000313" key="2">
    <source>
        <dbReference type="EMBL" id="GIY34127.1"/>
    </source>
</evidence>
<keyword evidence="1" id="KW-0472">Membrane</keyword>
<dbReference type="Proteomes" id="UP001054945">
    <property type="component" value="Unassembled WGS sequence"/>
</dbReference>
<feature type="transmembrane region" description="Helical" evidence="1">
    <location>
        <begin position="76"/>
        <end position="92"/>
    </location>
</feature>